<protein>
    <submittedName>
        <fullName evidence="1">Uncharacterized protein</fullName>
    </submittedName>
</protein>
<sequence>MNASPVGLAGEFLPLVSSFGNLARNWLMRSDPFERGALDNWCAGVCWVLCPAGRCASFVCPGGTLPPTGLLGPTGLDISGMLNSFPSSFAAHGEVGLRGLRYEGIGASVLGTRVRQDEAMRRQAKELQNAFAGCDGHRRALRHRLDQAPSTAISALRSCFEIFVRKRTGFPHIGMISPVRHGCAAHNGASSVTFDSRT</sequence>
<dbReference type="RefSeq" id="WP_251779974.1">
    <property type="nucleotide sequence ID" value="NZ_JAMKFE010000012.1"/>
</dbReference>
<dbReference type="EMBL" id="JAMKFE010000012">
    <property type="protein sequence ID" value="MCM5681493.1"/>
    <property type="molecule type" value="Genomic_DNA"/>
</dbReference>
<proteinExistence type="predicted"/>
<keyword evidence="2" id="KW-1185">Reference proteome</keyword>
<comment type="caution">
    <text evidence="1">The sequence shown here is derived from an EMBL/GenBank/DDBJ whole genome shotgun (WGS) entry which is preliminary data.</text>
</comment>
<name>A0ABT0YS85_9BURK</name>
<dbReference type="Proteomes" id="UP001165541">
    <property type="component" value="Unassembled WGS sequence"/>
</dbReference>
<organism evidence="1 2">
    <name type="scientific">Caldimonas mangrovi</name>
    <dbReference type="NCBI Taxonomy" id="2944811"/>
    <lineage>
        <taxon>Bacteria</taxon>
        <taxon>Pseudomonadati</taxon>
        <taxon>Pseudomonadota</taxon>
        <taxon>Betaproteobacteria</taxon>
        <taxon>Burkholderiales</taxon>
        <taxon>Sphaerotilaceae</taxon>
        <taxon>Caldimonas</taxon>
    </lineage>
</organism>
<evidence type="ECO:0000313" key="1">
    <source>
        <dbReference type="EMBL" id="MCM5681493.1"/>
    </source>
</evidence>
<accession>A0ABT0YS85</accession>
<gene>
    <name evidence="1" type="ORF">M8A51_18355</name>
</gene>
<evidence type="ECO:0000313" key="2">
    <source>
        <dbReference type="Proteomes" id="UP001165541"/>
    </source>
</evidence>
<reference evidence="1" key="1">
    <citation type="submission" date="2022-05" db="EMBL/GenBank/DDBJ databases">
        <title>Schlegelella sp. nov., isolated from mangrove soil.</title>
        <authorList>
            <person name="Liu Y."/>
            <person name="Ge X."/>
            <person name="Liu W."/>
        </authorList>
    </citation>
    <scope>NUCLEOTIDE SEQUENCE</scope>
    <source>
        <strain evidence="1">S2-27</strain>
    </source>
</reference>